<evidence type="ECO:0000313" key="1">
    <source>
        <dbReference type="EMBL" id="GBM70003.1"/>
    </source>
</evidence>
<proteinExistence type="predicted"/>
<accession>A0A4Y2HXF9</accession>
<dbReference type="EMBL" id="BGPR01002224">
    <property type="protein sequence ID" value="GBM70003.1"/>
    <property type="molecule type" value="Genomic_DNA"/>
</dbReference>
<sequence length="116" mass="13532">MKNDALLHEYSRNYEVQVTRKTELVQISNRSRQQIPNDNRNNTINSAQRLTADHLALQTAFQRVPYSSQKVGYLWLSEQGVTSHEIFQKDLYISILKSPNVRQGWSHLLPLCYESL</sequence>
<evidence type="ECO:0000313" key="2">
    <source>
        <dbReference type="Proteomes" id="UP000499080"/>
    </source>
</evidence>
<dbReference type="AlphaFoldDB" id="A0A4Y2HXF9"/>
<gene>
    <name evidence="1" type="ORF">AVEN_155709_1</name>
</gene>
<organism evidence="1 2">
    <name type="scientific">Araneus ventricosus</name>
    <name type="common">Orbweaver spider</name>
    <name type="synonym">Epeira ventricosa</name>
    <dbReference type="NCBI Taxonomy" id="182803"/>
    <lineage>
        <taxon>Eukaryota</taxon>
        <taxon>Metazoa</taxon>
        <taxon>Ecdysozoa</taxon>
        <taxon>Arthropoda</taxon>
        <taxon>Chelicerata</taxon>
        <taxon>Arachnida</taxon>
        <taxon>Araneae</taxon>
        <taxon>Araneomorphae</taxon>
        <taxon>Entelegynae</taxon>
        <taxon>Araneoidea</taxon>
        <taxon>Araneidae</taxon>
        <taxon>Araneus</taxon>
    </lineage>
</organism>
<keyword evidence="2" id="KW-1185">Reference proteome</keyword>
<name>A0A4Y2HXF9_ARAVE</name>
<protein>
    <submittedName>
        <fullName evidence="1">Uncharacterized protein</fullName>
    </submittedName>
</protein>
<dbReference type="Proteomes" id="UP000499080">
    <property type="component" value="Unassembled WGS sequence"/>
</dbReference>
<comment type="caution">
    <text evidence="1">The sequence shown here is derived from an EMBL/GenBank/DDBJ whole genome shotgun (WGS) entry which is preliminary data.</text>
</comment>
<reference evidence="1 2" key="1">
    <citation type="journal article" date="2019" name="Sci. Rep.">
        <title>Orb-weaving spider Araneus ventricosus genome elucidates the spidroin gene catalogue.</title>
        <authorList>
            <person name="Kono N."/>
            <person name="Nakamura H."/>
            <person name="Ohtoshi R."/>
            <person name="Moran D.A.P."/>
            <person name="Shinohara A."/>
            <person name="Yoshida Y."/>
            <person name="Fujiwara M."/>
            <person name="Mori M."/>
            <person name="Tomita M."/>
            <person name="Arakawa K."/>
        </authorList>
    </citation>
    <scope>NUCLEOTIDE SEQUENCE [LARGE SCALE GENOMIC DNA]</scope>
</reference>